<dbReference type="AlphaFoldDB" id="A0AA36IJ68"/>
<evidence type="ECO:0000313" key="3">
    <source>
        <dbReference type="EMBL" id="CAJ1387739.1"/>
    </source>
</evidence>
<evidence type="ECO:0000313" key="4">
    <source>
        <dbReference type="Proteomes" id="UP001178507"/>
    </source>
</evidence>
<evidence type="ECO:0000256" key="1">
    <source>
        <dbReference type="SAM" id="Coils"/>
    </source>
</evidence>
<comment type="caution">
    <text evidence="3">The sequence shown here is derived from an EMBL/GenBank/DDBJ whole genome shotgun (WGS) entry which is preliminary data.</text>
</comment>
<evidence type="ECO:0000256" key="2">
    <source>
        <dbReference type="SAM" id="MobiDB-lite"/>
    </source>
</evidence>
<dbReference type="EMBL" id="CAUJNA010001560">
    <property type="protein sequence ID" value="CAJ1387739.1"/>
    <property type="molecule type" value="Genomic_DNA"/>
</dbReference>
<sequence>SCAPSLGSAPGGGGAPRGLAATGIELGKGPGRTRSGDARQGVLRRLPGGVPALPSRLEGEEDWARLAAALQPDRHHFFSADALQRLLAKAPQGCAEVPKVGLAAAQGNGQALEPLPRRRSASLAKERRLDGAVEAKSRKQVDQLQTALFRSEEERARLQRELDALRQEEAARSEEFQKPRPLNVLLAAGEQAPPLVKELRLEVQGTRE</sequence>
<keyword evidence="1" id="KW-0175">Coiled coil</keyword>
<feature type="coiled-coil region" evidence="1">
    <location>
        <begin position="141"/>
        <end position="175"/>
    </location>
</feature>
<proteinExistence type="predicted"/>
<feature type="region of interest" description="Disordered" evidence="2">
    <location>
        <begin position="1"/>
        <end position="47"/>
    </location>
</feature>
<feature type="non-terminal residue" evidence="3">
    <location>
        <position position="208"/>
    </location>
</feature>
<dbReference type="Proteomes" id="UP001178507">
    <property type="component" value="Unassembled WGS sequence"/>
</dbReference>
<organism evidence="3 4">
    <name type="scientific">Effrenium voratum</name>
    <dbReference type="NCBI Taxonomy" id="2562239"/>
    <lineage>
        <taxon>Eukaryota</taxon>
        <taxon>Sar</taxon>
        <taxon>Alveolata</taxon>
        <taxon>Dinophyceae</taxon>
        <taxon>Suessiales</taxon>
        <taxon>Symbiodiniaceae</taxon>
        <taxon>Effrenium</taxon>
    </lineage>
</organism>
<feature type="non-terminal residue" evidence="3">
    <location>
        <position position="1"/>
    </location>
</feature>
<reference evidence="3" key="1">
    <citation type="submission" date="2023-08" db="EMBL/GenBank/DDBJ databases">
        <authorList>
            <person name="Chen Y."/>
            <person name="Shah S."/>
            <person name="Dougan E. K."/>
            <person name="Thang M."/>
            <person name="Chan C."/>
        </authorList>
    </citation>
    <scope>NUCLEOTIDE SEQUENCE</scope>
</reference>
<accession>A0AA36IJ68</accession>
<keyword evidence="4" id="KW-1185">Reference proteome</keyword>
<gene>
    <name evidence="3" type="ORF">EVOR1521_LOCUS13745</name>
</gene>
<protein>
    <submittedName>
        <fullName evidence="3">Uncharacterized protein</fullName>
    </submittedName>
</protein>
<name>A0AA36IJ68_9DINO</name>